<dbReference type="RefSeq" id="WP_078686279.1">
    <property type="nucleotide sequence ID" value="NZ_FNWT01000001.1"/>
</dbReference>
<gene>
    <name evidence="3" type="ORF">SAMN05216446_0035</name>
    <name evidence="2" type="ORF">SAMN05216447_10135</name>
</gene>
<feature type="region of interest" description="Disordered" evidence="1">
    <location>
        <begin position="54"/>
        <end position="76"/>
    </location>
</feature>
<evidence type="ECO:0000313" key="3">
    <source>
        <dbReference type="EMBL" id="SER28654.1"/>
    </source>
</evidence>
<feature type="compositionally biased region" description="Basic and acidic residues" evidence="1">
    <location>
        <begin position="63"/>
        <end position="76"/>
    </location>
</feature>
<dbReference type="Proteomes" id="UP000199135">
    <property type="component" value="Unassembled WGS sequence"/>
</dbReference>
<dbReference type="EMBL" id="FOGP01000001">
    <property type="protein sequence ID" value="SER28654.1"/>
    <property type="molecule type" value="Genomic_DNA"/>
</dbReference>
<accession>A0A1H9MY74</accession>
<evidence type="ECO:0000313" key="2">
    <source>
        <dbReference type="EMBL" id="SEH36300.1"/>
    </source>
</evidence>
<reference evidence="3" key="1">
    <citation type="submission" date="2016-10" db="EMBL/GenBank/DDBJ databases">
        <authorList>
            <person name="de Groot N.N."/>
        </authorList>
    </citation>
    <scope>NUCLEOTIDE SEQUENCE [LARGE SCALE GENOMIC DNA]</scope>
    <source>
        <strain evidence="3">KHGC19</strain>
    </source>
</reference>
<organism evidence="3 4">
    <name type="scientific">Parafannyhessea umbonata</name>
    <dbReference type="NCBI Taxonomy" id="604330"/>
    <lineage>
        <taxon>Bacteria</taxon>
        <taxon>Bacillati</taxon>
        <taxon>Actinomycetota</taxon>
        <taxon>Coriobacteriia</taxon>
        <taxon>Coriobacteriales</taxon>
        <taxon>Atopobiaceae</taxon>
        <taxon>Parafannyhessea</taxon>
    </lineage>
</organism>
<reference evidence="4 5" key="2">
    <citation type="submission" date="2016-10" db="EMBL/GenBank/DDBJ databases">
        <authorList>
            <person name="Varghese N."/>
            <person name="Submissions S."/>
        </authorList>
    </citation>
    <scope>NUCLEOTIDE SEQUENCE [LARGE SCALE GENOMIC DNA]</scope>
    <source>
        <strain evidence="4">KHGC19</strain>
        <strain evidence="2 5">WCP15</strain>
    </source>
</reference>
<evidence type="ECO:0000313" key="5">
    <source>
        <dbReference type="Proteomes" id="UP000199135"/>
    </source>
</evidence>
<evidence type="ECO:0000313" key="4">
    <source>
        <dbReference type="Proteomes" id="UP000199128"/>
    </source>
</evidence>
<sequence length="76" mass="8426">MRKTKTFEGKRHVYDTAKAEAVGNRCFGEFGDPAGYEETLYKTKGGLYFIDGVGGPDSPYPQEDIRPLTKAEGESF</sequence>
<keyword evidence="5" id="KW-1185">Reference proteome</keyword>
<protein>
    <submittedName>
        <fullName evidence="3">Uncharacterized protein</fullName>
    </submittedName>
</protein>
<dbReference type="AlphaFoldDB" id="A0A1H9MY74"/>
<dbReference type="EMBL" id="FNWT01000001">
    <property type="protein sequence ID" value="SEH36300.1"/>
    <property type="molecule type" value="Genomic_DNA"/>
</dbReference>
<evidence type="ECO:0000256" key="1">
    <source>
        <dbReference type="SAM" id="MobiDB-lite"/>
    </source>
</evidence>
<dbReference type="Proteomes" id="UP000199128">
    <property type="component" value="Unassembled WGS sequence"/>
</dbReference>
<name>A0A1H9MY74_9ACTN</name>
<proteinExistence type="predicted"/>